<name>A0A1X6YL95_9RHOB</name>
<evidence type="ECO:0000256" key="3">
    <source>
        <dbReference type="ARBA" id="ARBA00022692"/>
    </source>
</evidence>
<feature type="transmembrane region" description="Helical" evidence="7">
    <location>
        <begin position="211"/>
        <end position="229"/>
    </location>
</feature>
<organism evidence="8 9">
    <name type="scientific">Roseivivax jejudonensis</name>
    <dbReference type="NCBI Taxonomy" id="1529041"/>
    <lineage>
        <taxon>Bacteria</taxon>
        <taxon>Pseudomonadati</taxon>
        <taxon>Pseudomonadota</taxon>
        <taxon>Alphaproteobacteria</taxon>
        <taxon>Rhodobacterales</taxon>
        <taxon>Roseobacteraceae</taxon>
        <taxon>Roseivivax</taxon>
    </lineage>
</organism>
<dbReference type="Proteomes" id="UP000193570">
    <property type="component" value="Unassembled WGS sequence"/>
</dbReference>
<dbReference type="GO" id="GO:0005886">
    <property type="term" value="C:plasma membrane"/>
    <property type="evidence" value="ECO:0007669"/>
    <property type="project" value="UniProtKB-SubCell"/>
</dbReference>
<keyword evidence="2" id="KW-1003">Cell membrane</keyword>
<reference evidence="8 9" key="1">
    <citation type="submission" date="2017-03" db="EMBL/GenBank/DDBJ databases">
        <authorList>
            <person name="Afonso C.L."/>
            <person name="Miller P.J."/>
            <person name="Scott M.A."/>
            <person name="Spackman E."/>
            <person name="Goraichik I."/>
            <person name="Dimitrov K.M."/>
            <person name="Suarez D.L."/>
            <person name="Swayne D.E."/>
        </authorList>
    </citation>
    <scope>NUCLEOTIDE SEQUENCE [LARGE SCALE GENOMIC DNA]</scope>
    <source>
        <strain evidence="8 9">CECT 8625</strain>
    </source>
</reference>
<dbReference type="EMBL" id="FWFK01000001">
    <property type="protein sequence ID" value="SLN24387.1"/>
    <property type="molecule type" value="Genomic_DNA"/>
</dbReference>
<evidence type="ECO:0000313" key="8">
    <source>
        <dbReference type="EMBL" id="SLN24387.1"/>
    </source>
</evidence>
<feature type="transmembrane region" description="Helical" evidence="7">
    <location>
        <begin position="236"/>
        <end position="263"/>
    </location>
</feature>
<dbReference type="AlphaFoldDB" id="A0A1X6YL95"/>
<feature type="transmembrane region" description="Helical" evidence="7">
    <location>
        <begin position="128"/>
        <end position="149"/>
    </location>
</feature>
<keyword evidence="4 7" id="KW-1133">Transmembrane helix</keyword>
<keyword evidence="3 7" id="KW-0812">Transmembrane</keyword>
<feature type="transmembrane region" description="Helical" evidence="7">
    <location>
        <begin position="161"/>
        <end position="182"/>
    </location>
</feature>
<evidence type="ECO:0000256" key="5">
    <source>
        <dbReference type="ARBA" id="ARBA00023136"/>
    </source>
</evidence>
<dbReference type="PANTHER" id="PTHR40277:SF1">
    <property type="entry name" value="BLL5419 PROTEIN"/>
    <property type="match status" value="1"/>
</dbReference>
<proteinExistence type="predicted"/>
<sequence length="331" mass="35113">MAWPVRLTRTQMRLAQIAVTLTLLAVLWRAVDGQEALRILARADIGWLAAAWLAISAQTIFSALRWKITASQLGQRFSFGKAVSEYYLAQIVNQSLPGGMVGDAGRAVRARHQAGLLRASQAVVFERLGGQAVVFATMCATFVITFVLPGGLTWPFWLRSILVPVMLGGLCVPLVFWLTGLLPGPQRRALDDLWYAISASILAPRVLPWQIVLSLATTACNLAAFAFCARATGTDLSLVAICGLVPPILLTMLIPVSISGWGLREGAAAALFPVAGFSASAGLAASVAFGLVFIAAVVPGVVPILRRRSHRGPSKSGRSEARSGASAKTRA</sequence>
<evidence type="ECO:0008006" key="10">
    <source>
        <dbReference type="Google" id="ProtNLM"/>
    </source>
</evidence>
<evidence type="ECO:0000313" key="9">
    <source>
        <dbReference type="Proteomes" id="UP000193570"/>
    </source>
</evidence>
<evidence type="ECO:0000256" key="7">
    <source>
        <dbReference type="SAM" id="Phobius"/>
    </source>
</evidence>
<evidence type="ECO:0000256" key="2">
    <source>
        <dbReference type="ARBA" id="ARBA00022475"/>
    </source>
</evidence>
<dbReference type="Pfam" id="PF03706">
    <property type="entry name" value="LPG_synthase_TM"/>
    <property type="match status" value="1"/>
</dbReference>
<feature type="transmembrane region" description="Helical" evidence="7">
    <location>
        <begin position="283"/>
        <end position="305"/>
    </location>
</feature>
<accession>A0A1X6YL95</accession>
<dbReference type="RefSeq" id="WP_085790699.1">
    <property type="nucleotide sequence ID" value="NZ_FWFK01000001.1"/>
</dbReference>
<keyword evidence="5 7" id="KW-0472">Membrane</keyword>
<dbReference type="OrthoDB" id="9126302at2"/>
<dbReference type="InterPro" id="IPR022791">
    <property type="entry name" value="L-PG_synthase/AglD"/>
</dbReference>
<evidence type="ECO:0000256" key="4">
    <source>
        <dbReference type="ARBA" id="ARBA00022989"/>
    </source>
</evidence>
<evidence type="ECO:0000256" key="6">
    <source>
        <dbReference type="SAM" id="MobiDB-lite"/>
    </source>
</evidence>
<evidence type="ECO:0000256" key="1">
    <source>
        <dbReference type="ARBA" id="ARBA00004651"/>
    </source>
</evidence>
<dbReference type="PANTHER" id="PTHR40277">
    <property type="entry name" value="BLL5419 PROTEIN"/>
    <property type="match status" value="1"/>
</dbReference>
<gene>
    <name evidence="8" type="ORF">ROJ8625_01004</name>
</gene>
<feature type="compositionally biased region" description="Low complexity" evidence="6">
    <location>
        <begin position="322"/>
        <end position="331"/>
    </location>
</feature>
<protein>
    <recommendedName>
        <fullName evidence="10">Flippase-like domain-containing protein</fullName>
    </recommendedName>
</protein>
<feature type="region of interest" description="Disordered" evidence="6">
    <location>
        <begin position="309"/>
        <end position="331"/>
    </location>
</feature>
<comment type="subcellular location">
    <subcellularLocation>
        <location evidence="1">Cell membrane</location>
        <topology evidence="1">Multi-pass membrane protein</topology>
    </subcellularLocation>
</comment>
<keyword evidence="9" id="KW-1185">Reference proteome</keyword>